<accession>A0A9P7F081</accession>
<dbReference type="EMBL" id="JABBWM010000059">
    <property type="protein sequence ID" value="KAG2098920.1"/>
    <property type="molecule type" value="Genomic_DNA"/>
</dbReference>
<gene>
    <name evidence="2" type="ORF">F5147DRAFT_712700</name>
</gene>
<sequence>MMHRRMASLLSLSSRPQAFFRVASAANRSVCRRNFHLTTVVQQSRDDDLFSSVTPSETSVPDPSKSTTASKAKFQDAATRREPQFYELVEYVTNRTGRKRAIKAGQVRQTAWLRLFQLASSSEQLEMVAELFPRWRDSGKEFRPIHAEAFIRRCEELNCPTLALKVFGDHSKYGLALGSLFAARHMLHSVYDKRPLSDSMTVAALFGVYKLPPVSSDLAACSMLYVACLKDNSANARIVAKALYEELHKQVQDKPPVKAPQESVIRARYAEKPNIWLLDALKTIEKVHKKTGKEWKWIRYWTTEREWRPRNTFTPIQPATATEHA</sequence>
<dbReference type="OrthoDB" id="565731at2759"/>
<feature type="compositionally biased region" description="Polar residues" evidence="1">
    <location>
        <begin position="51"/>
        <end position="70"/>
    </location>
</feature>
<protein>
    <submittedName>
        <fullName evidence="2">Uncharacterized protein</fullName>
    </submittedName>
</protein>
<dbReference type="AlphaFoldDB" id="A0A9P7F081"/>
<reference evidence="2" key="1">
    <citation type="journal article" date="2020" name="New Phytol.">
        <title>Comparative genomics reveals dynamic genome evolution in host specialist ectomycorrhizal fungi.</title>
        <authorList>
            <person name="Lofgren L.A."/>
            <person name="Nguyen N.H."/>
            <person name="Vilgalys R."/>
            <person name="Ruytinx J."/>
            <person name="Liao H.L."/>
            <person name="Branco S."/>
            <person name="Kuo A."/>
            <person name="LaButti K."/>
            <person name="Lipzen A."/>
            <person name="Andreopoulos W."/>
            <person name="Pangilinan J."/>
            <person name="Riley R."/>
            <person name="Hundley H."/>
            <person name="Na H."/>
            <person name="Barry K."/>
            <person name="Grigoriev I.V."/>
            <person name="Stajich J.E."/>
            <person name="Kennedy P.G."/>
        </authorList>
    </citation>
    <scope>NUCLEOTIDE SEQUENCE</scope>
    <source>
        <strain evidence="2">FC423</strain>
    </source>
</reference>
<dbReference type="Proteomes" id="UP000823399">
    <property type="component" value="Unassembled WGS sequence"/>
</dbReference>
<evidence type="ECO:0000313" key="2">
    <source>
        <dbReference type="EMBL" id="KAG2098920.1"/>
    </source>
</evidence>
<organism evidence="2 3">
    <name type="scientific">Suillus discolor</name>
    <dbReference type="NCBI Taxonomy" id="1912936"/>
    <lineage>
        <taxon>Eukaryota</taxon>
        <taxon>Fungi</taxon>
        <taxon>Dikarya</taxon>
        <taxon>Basidiomycota</taxon>
        <taxon>Agaricomycotina</taxon>
        <taxon>Agaricomycetes</taxon>
        <taxon>Agaricomycetidae</taxon>
        <taxon>Boletales</taxon>
        <taxon>Suillineae</taxon>
        <taxon>Suillaceae</taxon>
        <taxon>Suillus</taxon>
    </lineage>
</organism>
<evidence type="ECO:0000313" key="3">
    <source>
        <dbReference type="Proteomes" id="UP000823399"/>
    </source>
</evidence>
<proteinExistence type="predicted"/>
<comment type="caution">
    <text evidence="2">The sequence shown here is derived from an EMBL/GenBank/DDBJ whole genome shotgun (WGS) entry which is preliminary data.</text>
</comment>
<feature type="region of interest" description="Disordered" evidence="1">
    <location>
        <begin position="48"/>
        <end position="76"/>
    </location>
</feature>
<dbReference type="GeneID" id="64700632"/>
<keyword evidence="3" id="KW-1185">Reference proteome</keyword>
<dbReference type="RefSeq" id="XP_041289023.1">
    <property type="nucleotide sequence ID" value="XM_041438373.1"/>
</dbReference>
<evidence type="ECO:0000256" key="1">
    <source>
        <dbReference type="SAM" id="MobiDB-lite"/>
    </source>
</evidence>
<name>A0A9P7F081_9AGAM</name>